<keyword evidence="1" id="KW-0378">Hydrolase</keyword>
<dbReference type="Proteomes" id="UP000237105">
    <property type="component" value="Unassembled WGS sequence"/>
</dbReference>
<dbReference type="AlphaFoldDB" id="A0A2P5AZ44"/>
<dbReference type="EMBL" id="JXTB01000406">
    <property type="protein sequence ID" value="PON41815.1"/>
    <property type="molecule type" value="Genomic_DNA"/>
</dbReference>
<accession>A0A2P5AZ44</accession>
<dbReference type="Gene3D" id="3.50.50.60">
    <property type="entry name" value="FAD/NAD(P)-binding domain"/>
    <property type="match status" value="2"/>
</dbReference>
<keyword evidence="2" id="KW-1185">Reference proteome</keyword>
<proteinExistence type="predicted"/>
<organism evidence="1 2">
    <name type="scientific">Parasponia andersonii</name>
    <name type="common">Sponia andersonii</name>
    <dbReference type="NCBI Taxonomy" id="3476"/>
    <lineage>
        <taxon>Eukaryota</taxon>
        <taxon>Viridiplantae</taxon>
        <taxon>Streptophyta</taxon>
        <taxon>Embryophyta</taxon>
        <taxon>Tracheophyta</taxon>
        <taxon>Spermatophyta</taxon>
        <taxon>Magnoliopsida</taxon>
        <taxon>eudicotyledons</taxon>
        <taxon>Gunneridae</taxon>
        <taxon>Pentapetalae</taxon>
        <taxon>rosids</taxon>
        <taxon>fabids</taxon>
        <taxon>Rosales</taxon>
        <taxon>Cannabaceae</taxon>
        <taxon>Parasponia</taxon>
    </lineage>
</organism>
<reference evidence="2" key="1">
    <citation type="submission" date="2016-06" db="EMBL/GenBank/DDBJ databases">
        <title>Parallel loss of symbiosis genes in relatives of nitrogen-fixing non-legume Parasponia.</title>
        <authorList>
            <person name="Van Velzen R."/>
            <person name="Holmer R."/>
            <person name="Bu F."/>
            <person name="Rutten L."/>
            <person name="Van Zeijl A."/>
            <person name="Liu W."/>
            <person name="Santuari L."/>
            <person name="Cao Q."/>
            <person name="Sharma T."/>
            <person name="Shen D."/>
            <person name="Roswanjaya Y."/>
            <person name="Wardhani T."/>
            <person name="Kalhor M.S."/>
            <person name="Jansen J."/>
            <person name="Van den Hoogen J."/>
            <person name="Gungor B."/>
            <person name="Hartog M."/>
            <person name="Hontelez J."/>
            <person name="Verver J."/>
            <person name="Yang W.-C."/>
            <person name="Schijlen E."/>
            <person name="Repin R."/>
            <person name="Schilthuizen M."/>
            <person name="Schranz E."/>
            <person name="Heidstra R."/>
            <person name="Miyata K."/>
            <person name="Fedorova E."/>
            <person name="Kohlen W."/>
            <person name="Bisseling T."/>
            <person name="Smit S."/>
            <person name="Geurts R."/>
        </authorList>
    </citation>
    <scope>NUCLEOTIDE SEQUENCE [LARGE SCALE GENOMIC DNA]</scope>
    <source>
        <strain evidence="2">cv. WU1-14</strain>
    </source>
</reference>
<sequence>MFAPLTAHYIDTLSFVYVSSKLLDEFLNKQRITPSGGGLALAYMILPHINDISLQEMVRAHDCAWPGHFPKCIVPPKFANVGGGLSGLIASAELLRAGIEDITLFTSLDAILDDVSSLIPYGDNQHLVASFGVMPFPSNQTCLARYLSKFRSATDARIPIASENEAILYYHHKCHRYRRGQAPPTLFQQACALWKALLCEGCTQDGRKLRPPMKSHPFPTDGVYGRYVFRNSPKDSFTSVPSKLNAPGQDEYTWCLFYQLQNANCEEKDKRLYLVDSDYFFSRTWGEMVVQARINVACANVHSTNGKLSPFNPSDCLLNHYSS</sequence>
<gene>
    <name evidence="1" type="ORF">PanWU01x14_286610</name>
</gene>
<evidence type="ECO:0000313" key="2">
    <source>
        <dbReference type="Proteomes" id="UP000237105"/>
    </source>
</evidence>
<evidence type="ECO:0000313" key="1">
    <source>
        <dbReference type="EMBL" id="PON41815.1"/>
    </source>
</evidence>
<name>A0A2P5AZ44_PARAD</name>
<protein>
    <submittedName>
        <fullName evidence="1">Cytokinin glycosidase</fullName>
    </submittedName>
</protein>
<keyword evidence="1" id="KW-0326">Glycosidase</keyword>
<comment type="caution">
    <text evidence="1">The sequence shown here is derived from an EMBL/GenBank/DDBJ whole genome shotgun (WGS) entry which is preliminary data.</text>
</comment>
<dbReference type="InterPro" id="IPR036188">
    <property type="entry name" value="FAD/NAD-bd_sf"/>
</dbReference>
<dbReference type="GO" id="GO:0016798">
    <property type="term" value="F:hydrolase activity, acting on glycosyl bonds"/>
    <property type="evidence" value="ECO:0007669"/>
    <property type="project" value="UniProtKB-KW"/>
</dbReference>